<dbReference type="RefSeq" id="WP_244803614.1">
    <property type="nucleotide sequence ID" value="NZ_JALIEA010000011.1"/>
</dbReference>
<keyword evidence="3" id="KW-1185">Reference proteome</keyword>
<organism evidence="2 3">
    <name type="scientific">Corynebacterium kalidii</name>
    <dbReference type="NCBI Taxonomy" id="2931982"/>
    <lineage>
        <taxon>Bacteria</taxon>
        <taxon>Bacillati</taxon>
        <taxon>Actinomycetota</taxon>
        <taxon>Actinomycetes</taxon>
        <taxon>Mycobacteriales</taxon>
        <taxon>Corynebacteriaceae</taxon>
        <taxon>Corynebacterium</taxon>
    </lineage>
</organism>
<dbReference type="NCBIfam" id="NF004168">
    <property type="entry name" value="PRK05634.1"/>
    <property type="match status" value="1"/>
</dbReference>
<evidence type="ECO:0000259" key="1">
    <source>
        <dbReference type="Pfam" id="PF01048"/>
    </source>
</evidence>
<feature type="domain" description="Nucleoside phosphorylase" evidence="1">
    <location>
        <begin position="37"/>
        <end position="199"/>
    </location>
</feature>
<accession>A0A9X1WF60</accession>
<dbReference type="PANTHER" id="PTHR46832:SF1">
    <property type="entry name" value="5'-METHYLTHIOADENOSINE_S-ADENOSYLHOMOCYSTEINE NUCLEOSIDASE"/>
    <property type="match status" value="1"/>
</dbReference>
<dbReference type="GO" id="GO:0005829">
    <property type="term" value="C:cytosol"/>
    <property type="evidence" value="ECO:0007669"/>
    <property type="project" value="TreeGrafter"/>
</dbReference>
<name>A0A9X1WF60_9CORY</name>
<dbReference type="InterPro" id="IPR000845">
    <property type="entry name" value="Nucleoside_phosphorylase_d"/>
</dbReference>
<dbReference type="SUPFAM" id="SSF53167">
    <property type="entry name" value="Purine and uridine phosphorylases"/>
    <property type="match status" value="1"/>
</dbReference>
<protein>
    <submittedName>
        <fullName evidence="2">Nucleosidase</fullName>
    </submittedName>
</protein>
<dbReference type="AlphaFoldDB" id="A0A9X1WF60"/>
<sequence length="213" mass="21954">MLELTQGRFRGRPVPGQPLVVVAVAAEAADMDEDAPVLLTGIGRINATLALTDCLHRYLRAGGLPSAVVNIGTAGALRPGLSGVHRIDRVVLHDFSHAGVAALTGRDEYPPIDLGTSDPEAAPGVTLATGDVFVEDAATRDRLAADADLVDMEGYAVAAVARCFGVPVQLAKIVSDGADGEAGTAWHREMPALARELAAHSRQALGGPPSPTT</sequence>
<dbReference type="InterPro" id="IPR035994">
    <property type="entry name" value="Nucleoside_phosphorylase_sf"/>
</dbReference>
<gene>
    <name evidence="2" type="ORF">MUN33_03970</name>
</gene>
<dbReference type="PANTHER" id="PTHR46832">
    <property type="entry name" value="5'-METHYLTHIOADENOSINE/S-ADENOSYLHOMOCYSTEINE NUCLEOSIDASE"/>
    <property type="match status" value="1"/>
</dbReference>
<evidence type="ECO:0000313" key="2">
    <source>
        <dbReference type="EMBL" id="MCJ7857874.1"/>
    </source>
</evidence>
<evidence type="ECO:0000313" key="3">
    <source>
        <dbReference type="Proteomes" id="UP001139207"/>
    </source>
</evidence>
<dbReference type="GO" id="GO:0008930">
    <property type="term" value="F:methylthioadenosine nucleosidase activity"/>
    <property type="evidence" value="ECO:0007669"/>
    <property type="project" value="TreeGrafter"/>
</dbReference>
<dbReference type="EMBL" id="JALIEA010000011">
    <property type="protein sequence ID" value="MCJ7857874.1"/>
    <property type="molecule type" value="Genomic_DNA"/>
</dbReference>
<dbReference type="Proteomes" id="UP001139207">
    <property type="component" value="Unassembled WGS sequence"/>
</dbReference>
<comment type="caution">
    <text evidence="2">The sequence shown here is derived from an EMBL/GenBank/DDBJ whole genome shotgun (WGS) entry which is preliminary data.</text>
</comment>
<dbReference type="Gene3D" id="3.40.50.1580">
    <property type="entry name" value="Nucleoside phosphorylase domain"/>
    <property type="match status" value="1"/>
</dbReference>
<dbReference type="Pfam" id="PF01048">
    <property type="entry name" value="PNP_UDP_1"/>
    <property type="match status" value="1"/>
</dbReference>
<proteinExistence type="predicted"/>
<reference evidence="2" key="1">
    <citation type="submission" date="2022-04" db="EMBL/GenBank/DDBJ databases">
        <title>Corynebacterium kalidii LD5P10.</title>
        <authorList>
            <person name="Sun J.Q."/>
        </authorList>
    </citation>
    <scope>NUCLEOTIDE SEQUENCE</scope>
    <source>
        <strain evidence="2">LD5P10</strain>
    </source>
</reference>
<dbReference type="GO" id="GO:0008782">
    <property type="term" value="F:adenosylhomocysteine nucleosidase activity"/>
    <property type="evidence" value="ECO:0007669"/>
    <property type="project" value="TreeGrafter"/>
</dbReference>
<dbReference type="GO" id="GO:0019284">
    <property type="term" value="P:L-methionine salvage from S-adenosylmethionine"/>
    <property type="evidence" value="ECO:0007669"/>
    <property type="project" value="TreeGrafter"/>
</dbReference>
<dbReference type="GO" id="GO:0009116">
    <property type="term" value="P:nucleoside metabolic process"/>
    <property type="evidence" value="ECO:0007669"/>
    <property type="project" value="InterPro"/>
</dbReference>